<accession>A0ABQ9UAX6</accession>
<evidence type="ECO:0000256" key="1">
    <source>
        <dbReference type="SAM" id="MobiDB-lite"/>
    </source>
</evidence>
<sequence length="112" mass="12509">MNLSRNPHVHVGPQDSPGRMGPGTRSRDHETDSSAGISPWNGGTCHWTVLPGVVVAQMLNGNCMLDSEKISNENVKVKDESWVVQWKTAEQLPTTYLKMCHCNINKFRVYNS</sequence>
<feature type="region of interest" description="Disordered" evidence="1">
    <location>
        <begin position="1"/>
        <end position="38"/>
    </location>
</feature>
<reference evidence="2 3" key="1">
    <citation type="submission" date="2023-05" db="EMBL/GenBank/DDBJ databases">
        <title>B98-5 Cell Line De Novo Hybrid Assembly: An Optical Mapping Approach.</title>
        <authorList>
            <person name="Kananen K."/>
            <person name="Auerbach J.A."/>
            <person name="Kautto E."/>
            <person name="Blachly J.S."/>
        </authorList>
    </citation>
    <scope>NUCLEOTIDE SEQUENCE [LARGE SCALE GENOMIC DNA]</scope>
    <source>
        <strain evidence="2">B95-8</strain>
        <tissue evidence="2">Cell line</tissue>
    </source>
</reference>
<keyword evidence="3" id="KW-1185">Reference proteome</keyword>
<comment type="caution">
    <text evidence="2">The sequence shown here is derived from an EMBL/GenBank/DDBJ whole genome shotgun (WGS) entry which is preliminary data.</text>
</comment>
<evidence type="ECO:0000313" key="2">
    <source>
        <dbReference type="EMBL" id="KAK2094234.1"/>
    </source>
</evidence>
<name>A0ABQ9UAX6_SAGOE</name>
<proteinExistence type="predicted"/>
<dbReference type="EMBL" id="JASSZA010000014">
    <property type="protein sequence ID" value="KAK2094234.1"/>
    <property type="molecule type" value="Genomic_DNA"/>
</dbReference>
<evidence type="ECO:0000313" key="3">
    <source>
        <dbReference type="Proteomes" id="UP001266305"/>
    </source>
</evidence>
<protein>
    <submittedName>
        <fullName evidence="2">Uncharacterized protein</fullName>
    </submittedName>
</protein>
<dbReference type="Proteomes" id="UP001266305">
    <property type="component" value="Unassembled WGS sequence"/>
</dbReference>
<organism evidence="2 3">
    <name type="scientific">Saguinus oedipus</name>
    <name type="common">Cotton-top tamarin</name>
    <name type="synonym">Oedipomidas oedipus</name>
    <dbReference type="NCBI Taxonomy" id="9490"/>
    <lineage>
        <taxon>Eukaryota</taxon>
        <taxon>Metazoa</taxon>
        <taxon>Chordata</taxon>
        <taxon>Craniata</taxon>
        <taxon>Vertebrata</taxon>
        <taxon>Euteleostomi</taxon>
        <taxon>Mammalia</taxon>
        <taxon>Eutheria</taxon>
        <taxon>Euarchontoglires</taxon>
        <taxon>Primates</taxon>
        <taxon>Haplorrhini</taxon>
        <taxon>Platyrrhini</taxon>
        <taxon>Cebidae</taxon>
        <taxon>Callitrichinae</taxon>
        <taxon>Saguinus</taxon>
    </lineage>
</organism>
<gene>
    <name evidence="2" type="ORF">P7K49_027972</name>
</gene>